<keyword evidence="3" id="KW-0732">Signal</keyword>
<evidence type="ECO:0000313" key="5">
    <source>
        <dbReference type="Proteomes" id="UP000008710"/>
    </source>
</evidence>
<dbReference type="Pfam" id="PF01547">
    <property type="entry name" value="SBP_bac_1"/>
    <property type="match status" value="1"/>
</dbReference>
<comment type="similarity">
    <text evidence="1">Belongs to the bacterial solute-binding protein 1 family.</text>
</comment>
<dbReference type="EMBL" id="CP000431">
    <property type="protein sequence ID" value="ABG95256.1"/>
    <property type="molecule type" value="Genomic_DNA"/>
</dbReference>
<accession>Q0SB30</accession>
<dbReference type="Gene3D" id="3.40.190.10">
    <property type="entry name" value="Periplasmic binding protein-like II"/>
    <property type="match status" value="2"/>
</dbReference>
<dbReference type="GO" id="GO:0055052">
    <property type="term" value="C:ATP-binding cassette (ABC) transporter complex, substrate-binding subunit-containing"/>
    <property type="evidence" value="ECO:0007669"/>
    <property type="project" value="TreeGrafter"/>
</dbReference>
<organism evidence="4 5">
    <name type="scientific">Rhodococcus jostii (strain RHA1)</name>
    <dbReference type="NCBI Taxonomy" id="101510"/>
    <lineage>
        <taxon>Bacteria</taxon>
        <taxon>Bacillati</taxon>
        <taxon>Actinomycetota</taxon>
        <taxon>Actinomycetes</taxon>
        <taxon>Mycobacteriales</taxon>
        <taxon>Nocardiaceae</taxon>
        <taxon>Rhodococcus</taxon>
    </lineage>
</organism>
<dbReference type="eggNOG" id="COG1653">
    <property type="taxonomic scope" value="Bacteria"/>
</dbReference>
<dbReference type="KEGG" id="rha:RHA1_ro03453"/>
<proteinExistence type="inferred from homology"/>
<dbReference type="PANTHER" id="PTHR30061:SF50">
    <property type="entry name" value="MALTOSE_MALTODEXTRIN-BINDING PERIPLASMIC PROTEIN"/>
    <property type="match status" value="1"/>
</dbReference>
<evidence type="ECO:0000256" key="1">
    <source>
        <dbReference type="ARBA" id="ARBA00008520"/>
    </source>
</evidence>
<gene>
    <name evidence="4" type="ordered locus">RHA1_ro03453</name>
</gene>
<name>Q0SB30_RHOJR</name>
<dbReference type="CDD" id="cd14750">
    <property type="entry name" value="PBP2_TMBP"/>
    <property type="match status" value="1"/>
</dbReference>
<dbReference type="InterPro" id="IPR006059">
    <property type="entry name" value="SBP"/>
</dbReference>
<dbReference type="HOGENOM" id="CLU_031285_9_1_11"/>
<dbReference type="GO" id="GO:1901982">
    <property type="term" value="F:maltose binding"/>
    <property type="evidence" value="ECO:0007669"/>
    <property type="project" value="TreeGrafter"/>
</dbReference>
<dbReference type="GO" id="GO:0042956">
    <property type="term" value="P:maltodextrin transmembrane transport"/>
    <property type="evidence" value="ECO:0007669"/>
    <property type="project" value="TreeGrafter"/>
</dbReference>
<protein>
    <submittedName>
        <fullName evidence="4">ABC sugar transporter, periplasmic substrate binding component</fullName>
    </submittedName>
</protein>
<evidence type="ECO:0000313" key="4">
    <source>
        <dbReference type="EMBL" id="ABG95256.1"/>
    </source>
</evidence>
<evidence type="ECO:0000256" key="2">
    <source>
        <dbReference type="ARBA" id="ARBA00022448"/>
    </source>
</evidence>
<keyword evidence="2" id="KW-0813">Transport</keyword>
<keyword evidence="4" id="KW-0762">Sugar transport</keyword>
<dbReference type="AlphaFoldDB" id="Q0SB30"/>
<dbReference type="SUPFAM" id="SSF53850">
    <property type="entry name" value="Periplasmic binding protein-like II"/>
    <property type="match status" value="1"/>
</dbReference>
<dbReference type="GO" id="GO:0015768">
    <property type="term" value="P:maltose transport"/>
    <property type="evidence" value="ECO:0007669"/>
    <property type="project" value="TreeGrafter"/>
</dbReference>
<sequence length="454" mass="48642">MPQYVPTPRRCREFSRAGNGFIHIYLRGDSMVQISRAVRRAAVFATAASLVTLTACSSDSGSDSTSENLDGRGPITYVEGKDTTETGVVRQIIDAWNAEHPDEQVTFKEQSNDADQAHDDLVQHLQAKQSDYDVVALDVPWTAEFAAKGWLQPLTGEFAVDNTGILPATVDSATYNGTQYAAPKNTNGGLLYYRSDLLPAAPKTWAELAAACEVAKTNNIDCYAGQFAPYEGLTVNTAEVINAYGGSFVGEDGKTPTVDSPEARAGLQVLVDNFKNGDIPAQDTTFKEPESQKAFEDGKALFLRNWPYVYGTADKDSSAVKGKFAVAPLPGKDGIGASTLGGYNAAISAYSENKATARDFLTFLQGEQAQRIIALGSLPPVRAALYDDPEIIAAYPFMPTLKVSIENAVPRPVTPYYPAVSKAVQDNAYAAIKGEKSVDQAITDMQSGIQSAGS</sequence>
<dbReference type="PANTHER" id="PTHR30061">
    <property type="entry name" value="MALTOSE-BINDING PERIPLASMIC PROTEIN"/>
    <property type="match status" value="1"/>
</dbReference>
<reference evidence="5" key="1">
    <citation type="journal article" date="2006" name="Proc. Natl. Acad. Sci. U.S.A.">
        <title>The complete genome of Rhodococcus sp. RHA1 provides insights into a catabolic powerhouse.</title>
        <authorList>
            <person name="McLeod M.P."/>
            <person name="Warren R.L."/>
            <person name="Hsiao W.W.L."/>
            <person name="Araki N."/>
            <person name="Myhre M."/>
            <person name="Fernandes C."/>
            <person name="Miyazawa D."/>
            <person name="Wong W."/>
            <person name="Lillquist A.L."/>
            <person name="Wang D."/>
            <person name="Dosanjh M."/>
            <person name="Hara H."/>
            <person name="Petrescu A."/>
            <person name="Morin R.D."/>
            <person name="Yang G."/>
            <person name="Stott J.M."/>
            <person name="Schein J.E."/>
            <person name="Shin H."/>
            <person name="Smailus D."/>
            <person name="Siddiqui A.S."/>
            <person name="Marra M.A."/>
            <person name="Jones S.J.M."/>
            <person name="Holt R."/>
            <person name="Brinkman F.S.L."/>
            <person name="Miyauchi K."/>
            <person name="Fukuda M."/>
            <person name="Davies J.E."/>
            <person name="Mohn W.W."/>
            <person name="Eltis L.D."/>
        </authorList>
    </citation>
    <scope>NUCLEOTIDE SEQUENCE [LARGE SCALE GENOMIC DNA]</scope>
    <source>
        <strain evidence="5">RHA1</strain>
    </source>
</reference>
<evidence type="ECO:0000256" key="3">
    <source>
        <dbReference type="ARBA" id="ARBA00022729"/>
    </source>
</evidence>
<dbReference type="Proteomes" id="UP000008710">
    <property type="component" value="Chromosome"/>
</dbReference>